<evidence type="ECO:0000313" key="1">
    <source>
        <dbReference type="EMBL" id="KAH7989107.1"/>
    </source>
</evidence>
<keyword evidence="2" id="KW-1185">Reference proteome</keyword>
<dbReference type="EMBL" id="CM037627">
    <property type="protein sequence ID" value="KAH7989107.1"/>
    <property type="molecule type" value="Genomic_DNA"/>
</dbReference>
<sequence>MSEWRVQRVGRCVVRRTGNALPVAKEALHVWKAQCSSFENQSLTTRYPQLCILEGGEKSSLKSRKTIKTGPYRLCRLIDRLESKQTRSERQCRHREGIWPVIATKRQRTEWL</sequence>
<reference evidence="1" key="1">
    <citation type="submission" date="2021-08" db="EMBL/GenBank/DDBJ databases">
        <title>The first chromosome-level gecko genome reveals the dynamic sex chromosomes of Neotropical dwarf geckos (Sphaerodactylidae: Sphaerodactylus).</title>
        <authorList>
            <person name="Pinto B.J."/>
            <person name="Keating S.E."/>
            <person name="Gamble T."/>
        </authorList>
    </citation>
    <scope>NUCLEOTIDE SEQUENCE</scope>
    <source>
        <strain evidence="1">TG3544</strain>
    </source>
</reference>
<gene>
    <name evidence="1" type="ORF">K3G42_002923</name>
</gene>
<dbReference type="Proteomes" id="UP000827872">
    <property type="component" value="Linkage Group LG14"/>
</dbReference>
<evidence type="ECO:0000313" key="2">
    <source>
        <dbReference type="Proteomes" id="UP000827872"/>
    </source>
</evidence>
<proteinExistence type="predicted"/>
<name>A0ACB8EAM1_9SAUR</name>
<protein>
    <submittedName>
        <fullName evidence="1">Uncharacterized protein</fullName>
    </submittedName>
</protein>
<organism evidence="1 2">
    <name type="scientific">Sphaerodactylus townsendi</name>
    <dbReference type="NCBI Taxonomy" id="933632"/>
    <lineage>
        <taxon>Eukaryota</taxon>
        <taxon>Metazoa</taxon>
        <taxon>Chordata</taxon>
        <taxon>Craniata</taxon>
        <taxon>Vertebrata</taxon>
        <taxon>Euteleostomi</taxon>
        <taxon>Lepidosauria</taxon>
        <taxon>Squamata</taxon>
        <taxon>Bifurcata</taxon>
        <taxon>Gekkota</taxon>
        <taxon>Sphaerodactylidae</taxon>
        <taxon>Sphaerodactylus</taxon>
    </lineage>
</organism>
<comment type="caution">
    <text evidence="1">The sequence shown here is derived from an EMBL/GenBank/DDBJ whole genome shotgun (WGS) entry which is preliminary data.</text>
</comment>
<accession>A0ACB8EAM1</accession>